<gene>
    <name evidence="2" type="ORF">PQG83_10910</name>
</gene>
<keyword evidence="3" id="KW-1185">Reference proteome</keyword>
<dbReference type="InterPro" id="IPR028098">
    <property type="entry name" value="Glyco_trans_4-like_N"/>
</dbReference>
<name>A0AA96GL25_9BACT</name>
<dbReference type="EMBL" id="CP116968">
    <property type="protein sequence ID" value="WNM60274.1"/>
    <property type="molecule type" value="Genomic_DNA"/>
</dbReference>
<dbReference type="Proteomes" id="UP001302494">
    <property type="component" value="Chromosome"/>
</dbReference>
<dbReference type="RefSeq" id="WP_312740791.1">
    <property type="nucleotide sequence ID" value="NZ_CP116968.1"/>
</dbReference>
<organism evidence="2 3">
    <name type="scientific">Candidatus Nitrospira neomarina</name>
    <dbReference type="NCBI Taxonomy" id="3020899"/>
    <lineage>
        <taxon>Bacteria</taxon>
        <taxon>Pseudomonadati</taxon>
        <taxon>Nitrospirota</taxon>
        <taxon>Nitrospiria</taxon>
        <taxon>Nitrospirales</taxon>
        <taxon>Nitrospiraceae</taxon>
        <taxon>Nitrospira</taxon>
    </lineage>
</organism>
<evidence type="ECO:0000259" key="1">
    <source>
        <dbReference type="Pfam" id="PF13439"/>
    </source>
</evidence>
<dbReference type="Gene3D" id="3.40.50.2000">
    <property type="entry name" value="Glycogen Phosphorylase B"/>
    <property type="match status" value="2"/>
</dbReference>
<dbReference type="KEGG" id="nneo:PQG83_10910"/>
<proteinExistence type="predicted"/>
<evidence type="ECO:0000313" key="2">
    <source>
        <dbReference type="EMBL" id="WNM60274.1"/>
    </source>
</evidence>
<accession>A0AA96GL25</accession>
<dbReference type="Pfam" id="PF13692">
    <property type="entry name" value="Glyco_trans_1_4"/>
    <property type="match status" value="1"/>
</dbReference>
<dbReference type="AlphaFoldDB" id="A0AA96GL25"/>
<dbReference type="CDD" id="cd03801">
    <property type="entry name" value="GT4_PimA-like"/>
    <property type="match status" value="1"/>
</dbReference>
<dbReference type="PANTHER" id="PTHR45947">
    <property type="entry name" value="SULFOQUINOVOSYL TRANSFERASE SQD2"/>
    <property type="match status" value="1"/>
</dbReference>
<dbReference type="PANTHER" id="PTHR45947:SF15">
    <property type="entry name" value="TEICHURONIC ACID BIOSYNTHESIS GLYCOSYLTRANSFERASE TUAC-RELATED"/>
    <property type="match status" value="1"/>
</dbReference>
<reference evidence="2 3" key="1">
    <citation type="submission" date="2023-01" db="EMBL/GenBank/DDBJ databases">
        <title>Cultivation and genomic characterization of new, ubiquitous marine nitrite-oxidizing bacteria from the Nitrospirales.</title>
        <authorList>
            <person name="Mueller A.J."/>
            <person name="Daebeler A."/>
            <person name="Herbold C.W."/>
            <person name="Kirkegaard R.H."/>
            <person name="Daims H."/>
        </authorList>
    </citation>
    <scope>NUCLEOTIDE SEQUENCE [LARGE SCALE GENOMIC DNA]</scope>
    <source>
        <strain evidence="2 3">DK</strain>
    </source>
</reference>
<protein>
    <submittedName>
        <fullName evidence="2">Glycosyltransferase family 4 protein</fullName>
    </submittedName>
</protein>
<dbReference type="Pfam" id="PF13439">
    <property type="entry name" value="Glyco_transf_4"/>
    <property type="match status" value="1"/>
</dbReference>
<dbReference type="SUPFAM" id="SSF53756">
    <property type="entry name" value="UDP-Glycosyltransferase/glycogen phosphorylase"/>
    <property type="match status" value="1"/>
</dbReference>
<dbReference type="GO" id="GO:0016757">
    <property type="term" value="F:glycosyltransferase activity"/>
    <property type="evidence" value="ECO:0007669"/>
    <property type="project" value="UniProtKB-ARBA"/>
</dbReference>
<dbReference type="InterPro" id="IPR050194">
    <property type="entry name" value="Glycosyltransferase_grp1"/>
</dbReference>
<evidence type="ECO:0000313" key="3">
    <source>
        <dbReference type="Proteomes" id="UP001302494"/>
    </source>
</evidence>
<sequence>MGSNNLRILAVTNLYPSQNFPTSGTFVEQQIKGLREVGINVDVLVVERAGGGMKEYLGLRKRLLTRCESFCPDIVHSMYGGVMANVTTRVVRDRPTVVSFCGSDLLGELLSGYLRKIVSGFGVRASWRAARRATGVVVKSRNLLDSLPKDINLSKVRIIPNGIDLVRFKPIDQEKCRKQLGWNNNNFHVLFPTNLGDPRKRFNLAKSAVETLNNSSRNFAEIHQLRGVSHDMVPIWLNASDVVLLTSLHEGSPNIIKEALACNIPVVSVDVGDVKERIHKIEGCYIGLPDPGDLAEKLHLVKAGNKRVSGRNCMEELSLEKVAIRLRNLYEELL</sequence>
<feature type="domain" description="Glycosyltransferase subfamily 4-like N-terminal" evidence="1">
    <location>
        <begin position="54"/>
        <end position="166"/>
    </location>
</feature>